<evidence type="ECO:0000256" key="2">
    <source>
        <dbReference type="ARBA" id="ARBA00022448"/>
    </source>
</evidence>
<sequence>MMNPHYEPPKSQQDGSALHPAAGPSSRGQWSNKLEFLLAVAGQIIGLGNVWRFPYLCYKNGGGVFFIPYVLFLFTCGIPLFLLETSLGQYTTQGSITCWRKLCPLFEGLGYGSQVVVLYCSMYYIVILAWAFFYLFSSFSSELPWASCTNTTCVPFDRTSGHMNWSATENMTSPVTEFWERRVLNVTGSPHEMGNIRWELALCLLLSWIICYFCIWKGVKSTGKFYLYPDASRLTDPMVWMDAGTQIFYSYALCIGCLTALGSYNKYNNNCYKDCVYLCLLNSGTSFVAGFAIFSALGFMAYEQNMDISKVAESGPGLAFIAYPRAVAMMPFPQLWAVFFFLMVILLGLDSQFVGLEAMTTAISDMNPAFFHTGHRRKILLLIICIVCFFVGLGMVTEGGLYIFQLFDYYACSGMTLLLFAMLQSVCIGWVFGADRFYDIIEDMIGYRPLPLIKNCLKFVTPVVCFATFVFSLVKYTPLKFNNKLDYPWWGTLIGLWFTLSSTLLVPLCMIYKVAITPGTLRKRISTLCTPSDDLPLTRQAKALKGVEMCKIPLNKMESQTQLTQ</sequence>
<accession>A0A9Q0IL31</accession>
<dbReference type="PANTHER" id="PTHR11616">
    <property type="entry name" value="SODIUM/CHLORIDE DEPENDENT TRANSPORTER"/>
    <property type="match status" value="1"/>
</dbReference>
<dbReference type="AlphaFoldDB" id="A0A9Q0IL31"/>
<evidence type="ECO:0000256" key="6">
    <source>
        <dbReference type="PIRSR" id="PIRSR600175-1"/>
    </source>
</evidence>
<comment type="similarity">
    <text evidence="8">Belongs to the sodium:neurotransmitter symporter (SNF) (TC 2.A.22) family.</text>
</comment>
<feature type="binding site" evidence="6">
    <location>
        <position position="49"/>
    </location>
    <ligand>
        <name>Na(+)</name>
        <dbReference type="ChEBI" id="CHEBI:29101"/>
        <label>2</label>
    </ligand>
</feature>
<evidence type="ECO:0000313" key="11">
    <source>
        <dbReference type="EMBL" id="KAJ3601858.1"/>
    </source>
</evidence>
<feature type="disulfide bond" evidence="7">
    <location>
        <begin position="148"/>
        <end position="153"/>
    </location>
</feature>
<evidence type="ECO:0000256" key="4">
    <source>
        <dbReference type="ARBA" id="ARBA00022989"/>
    </source>
</evidence>
<evidence type="ECO:0000256" key="3">
    <source>
        <dbReference type="ARBA" id="ARBA00022692"/>
    </source>
</evidence>
<feature type="transmembrane region" description="Helical" evidence="10">
    <location>
        <begin position="379"/>
        <end position="404"/>
    </location>
</feature>
<keyword evidence="6" id="KW-0915">Sodium</keyword>
<feature type="transmembrane region" description="Helical" evidence="10">
    <location>
        <begin position="494"/>
        <end position="515"/>
    </location>
</feature>
<proteinExistence type="inferred from homology"/>
<evidence type="ECO:0000256" key="7">
    <source>
        <dbReference type="PIRSR" id="PIRSR600175-2"/>
    </source>
</evidence>
<feature type="transmembrane region" description="Helical" evidence="10">
    <location>
        <begin position="416"/>
        <end position="434"/>
    </location>
</feature>
<dbReference type="InterPro" id="IPR037272">
    <property type="entry name" value="SNS_sf"/>
</dbReference>
<evidence type="ECO:0000313" key="12">
    <source>
        <dbReference type="Proteomes" id="UP001148018"/>
    </source>
</evidence>
<keyword evidence="2 8" id="KW-0813">Transport</keyword>
<feature type="binding site" evidence="6">
    <location>
        <position position="282"/>
    </location>
    <ligand>
        <name>Na(+)</name>
        <dbReference type="ChEBI" id="CHEBI:29101"/>
        <label>1</label>
    </ligand>
</feature>
<keyword evidence="7" id="KW-1015">Disulfide bond</keyword>
<keyword evidence="3 8" id="KW-0812">Transmembrane</keyword>
<dbReference type="GO" id="GO:0005332">
    <property type="term" value="F:gamma-aminobutyric acid:sodium:chloride symporter activity"/>
    <property type="evidence" value="ECO:0007669"/>
    <property type="project" value="TreeGrafter"/>
</dbReference>
<feature type="binding site" evidence="6">
    <location>
        <position position="250"/>
    </location>
    <ligand>
        <name>Na(+)</name>
        <dbReference type="ChEBI" id="CHEBI:29101"/>
        <label>1</label>
    </ligand>
</feature>
<dbReference type="SUPFAM" id="SSF161070">
    <property type="entry name" value="SNF-like"/>
    <property type="match status" value="1"/>
</dbReference>
<feature type="binding site" evidence="6">
    <location>
        <position position="347"/>
    </location>
    <ligand>
        <name>Na(+)</name>
        <dbReference type="ChEBI" id="CHEBI:29101"/>
        <label>1</label>
    </ligand>
</feature>
<dbReference type="PANTHER" id="PTHR11616:SF249">
    <property type="entry name" value="SOLUTE CARRIER FAMILY 6 MEMBER 22, TANDEM DUPLICATE 2 ISOFORM X2-RELATED"/>
    <property type="match status" value="1"/>
</dbReference>
<keyword evidence="5 10" id="KW-0472">Membrane</keyword>
<feature type="transmembrane region" description="Helical" evidence="10">
    <location>
        <begin position="335"/>
        <end position="358"/>
    </location>
</feature>
<comment type="caution">
    <text evidence="11">The sequence shown here is derived from an EMBL/GenBank/DDBJ whole genome shotgun (WGS) entry which is preliminary data.</text>
</comment>
<feature type="binding site" evidence="6">
    <location>
        <position position="42"/>
    </location>
    <ligand>
        <name>Na(+)</name>
        <dbReference type="ChEBI" id="CHEBI:29101"/>
        <label>1</label>
    </ligand>
</feature>
<evidence type="ECO:0000256" key="10">
    <source>
        <dbReference type="SAM" id="Phobius"/>
    </source>
</evidence>
<feature type="transmembrane region" description="Helical" evidence="10">
    <location>
        <begin position="63"/>
        <end position="83"/>
    </location>
</feature>
<evidence type="ECO:0000256" key="9">
    <source>
        <dbReference type="SAM" id="MobiDB-lite"/>
    </source>
</evidence>
<dbReference type="InterPro" id="IPR000175">
    <property type="entry name" value="Na/ntran_symport"/>
</dbReference>
<dbReference type="PRINTS" id="PR00176">
    <property type="entry name" value="NANEUSMPORT"/>
</dbReference>
<keyword evidence="8" id="KW-0769">Symport</keyword>
<feature type="transmembrane region" description="Helical" evidence="10">
    <location>
        <begin position="116"/>
        <end position="136"/>
    </location>
</feature>
<dbReference type="GO" id="GO:0046872">
    <property type="term" value="F:metal ion binding"/>
    <property type="evidence" value="ECO:0007669"/>
    <property type="project" value="UniProtKB-KW"/>
</dbReference>
<feature type="transmembrane region" description="Helical" evidence="10">
    <location>
        <begin position="34"/>
        <end position="51"/>
    </location>
</feature>
<feature type="region of interest" description="Disordered" evidence="9">
    <location>
        <begin position="1"/>
        <end position="26"/>
    </location>
</feature>
<reference evidence="11" key="1">
    <citation type="submission" date="2022-07" db="EMBL/GenBank/DDBJ databases">
        <title>Chromosome-level genome of Muraenolepis orangiensis.</title>
        <authorList>
            <person name="Kim J."/>
        </authorList>
    </citation>
    <scope>NUCLEOTIDE SEQUENCE</scope>
    <source>
        <strain evidence="11">KU_S4_2022</strain>
        <tissue evidence="11">Muscle</tissue>
    </source>
</reference>
<keyword evidence="4 10" id="KW-1133">Transmembrane helix</keyword>
<feature type="transmembrane region" description="Helical" evidence="10">
    <location>
        <begin position="276"/>
        <end position="302"/>
    </location>
</feature>
<dbReference type="GO" id="GO:0005886">
    <property type="term" value="C:plasma membrane"/>
    <property type="evidence" value="ECO:0007669"/>
    <property type="project" value="TreeGrafter"/>
</dbReference>
<keyword evidence="6" id="KW-0479">Metal-binding</keyword>
<comment type="subcellular location">
    <subcellularLocation>
        <location evidence="1">Membrane</location>
        <topology evidence="1">Multi-pass membrane protein</topology>
    </subcellularLocation>
</comment>
<dbReference type="PROSITE" id="PS00610">
    <property type="entry name" value="NA_NEUROTRAN_SYMP_1"/>
    <property type="match status" value="1"/>
</dbReference>
<protein>
    <recommendedName>
        <fullName evidence="8">Transporter</fullName>
    </recommendedName>
</protein>
<feature type="transmembrane region" description="Helical" evidence="10">
    <location>
        <begin position="200"/>
        <end position="219"/>
    </location>
</feature>
<feature type="binding site" evidence="6">
    <location>
        <position position="350"/>
    </location>
    <ligand>
        <name>Na(+)</name>
        <dbReference type="ChEBI" id="CHEBI:29101"/>
        <label>1</label>
    </ligand>
</feature>
<dbReference type="PROSITE" id="PS50267">
    <property type="entry name" value="NA_NEUROTRAN_SYMP_3"/>
    <property type="match status" value="1"/>
</dbReference>
<name>A0A9Q0IL31_9TELE</name>
<dbReference type="OrthoDB" id="6581954at2759"/>
<evidence type="ECO:0000256" key="8">
    <source>
        <dbReference type="RuleBase" id="RU003732"/>
    </source>
</evidence>
<keyword evidence="12" id="KW-1185">Reference proteome</keyword>
<feature type="transmembrane region" description="Helical" evidence="10">
    <location>
        <begin position="455"/>
        <end position="474"/>
    </location>
</feature>
<dbReference type="EMBL" id="JANIIK010000046">
    <property type="protein sequence ID" value="KAJ3601858.1"/>
    <property type="molecule type" value="Genomic_DNA"/>
</dbReference>
<organism evidence="11 12">
    <name type="scientific">Muraenolepis orangiensis</name>
    <name type="common">Patagonian moray cod</name>
    <dbReference type="NCBI Taxonomy" id="630683"/>
    <lineage>
        <taxon>Eukaryota</taxon>
        <taxon>Metazoa</taxon>
        <taxon>Chordata</taxon>
        <taxon>Craniata</taxon>
        <taxon>Vertebrata</taxon>
        <taxon>Euteleostomi</taxon>
        <taxon>Actinopterygii</taxon>
        <taxon>Neopterygii</taxon>
        <taxon>Teleostei</taxon>
        <taxon>Neoteleostei</taxon>
        <taxon>Acanthomorphata</taxon>
        <taxon>Zeiogadaria</taxon>
        <taxon>Gadariae</taxon>
        <taxon>Gadiformes</taxon>
        <taxon>Muraenolepidoidei</taxon>
        <taxon>Muraenolepididae</taxon>
        <taxon>Muraenolepis</taxon>
    </lineage>
</organism>
<dbReference type="Pfam" id="PF00209">
    <property type="entry name" value="SNF"/>
    <property type="match status" value="1"/>
</dbReference>
<dbReference type="Proteomes" id="UP001148018">
    <property type="component" value="Unassembled WGS sequence"/>
</dbReference>
<dbReference type="GO" id="GO:0042995">
    <property type="term" value="C:cell projection"/>
    <property type="evidence" value="ECO:0007669"/>
    <property type="project" value="TreeGrafter"/>
</dbReference>
<gene>
    <name evidence="11" type="ORF">NHX12_029620</name>
</gene>
<feature type="transmembrane region" description="Helical" evidence="10">
    <location>
        <begin position="247"/>
        <end position="264"/>
    </location>
</feature>
<evidence type="ECO:0000256" key="5">
    <source>
        <dbReference type="ARBA" id="ARBA00023136"/>
    </source>
</evidence>
<feature type="binding site" evidence="6">
    <location>
        <position position="351"/>
    </location>
    <ligand>
        <name>Na(+)</name>
        <dbReference type="ChEBI" id="CHEBI:29101"/>
        <label>1</label>
    </ligand>
</feature>
<evidence type="ECO:0000256" key="1">
    <source>
        <dbReference type="ARBA" id="ARBA00004141"/>
    </source>
</evidence>
<dbReference type="CDD" id="cd11496">
    <property type="entry name" value="SLC6sbd-TauT-like"/>
    <property type="match status" value="1"/>
</dbReference>